<name>A0A1F5Z964_9BACT</name>
<accession>A0A1F5Z964</accession>
<keyword evidence="2" id="KW-1133">Transmembrane helix</keyword>
<evidence type="ECO:0000256" key="2">
    <source>
        <dbReference type="SAM" id="Phobius"/>
    </source>
</evidence>
<feature type="region of interest" description="Disordered" evidence="1">
    <location>
        <begin position="282"/>
        <end position="308"/>
    </location>
</feature>
<dbReference type="EMBL" id="MFJC01000031">
    <property type="protein sequence ID" value="OGG08996.1"/>
    <property type="molecule type" value="Genomic_DNA"/>
</dbReference>
<evidence type="ECO:0000313" key="3">
    <source>
        <dbReference type="EMBL" id="OGG08996.1"/>
    </source>
</evidence>
<feature type="transmembrane region" description="Helical" evidence="2">
    <location>
        <begin position="427"/>
        <end position="447"/>
    </location>
</feature>
<evidence type="ECO:0000313" key="4">
    <source>
        <dbReference type="Proteomes" id="UP000176854"/>
    </source>
</evidence>
<sequence length="802" mass="87129">MKLPTAITKIIKPKSKQKNIYVSLILESDHVAGACFYISDGSVPKLLHAVLRKVADNDWQDRIAACDQVISALEARLESETISDVILGLPQSYLGADGNIKSDIKANLKKLTEQLELNPIGFVSLQDAIVYKLKYDDGVPASVILLLVADAVVDLFVYRVGKMVGYAPLKLGATVLSDIETALKSITDIEVLPSKIFIYGANKDQVQILANKLTTYSWPEKVNFLHIPKVEILTSDILVRSVSFAGAGELKRGAIITGQSEITPSAQSQFIVGDEIDNSSKAYKPDIKSHTNVRDAGSDSVDNKTDAEDGQVDELVHHDTVDVHIQKESPDAARTVTGIPDENQDDITEESNVQVVNPEDIGFRPNEDVLDESYNLKTSKKESKRYDEPIDEEIKETPQMERPQAEVVTNILSAFGKLLSSVKGHRLLAVLGFGALAIVYGLFYVLFSILPHVTVKISVDPVKINQQKVVTVDPNTTTINPEKMIVPAKKLDHTVSGEEIIKVTGTKNIGDPATGQIIIYNKSLSGKTLKKGSALTSNGLSFTLNDEVKVASATESIGSITFGKTTAAITAAQIGTKSNLAQNSEFEFADYDTDILIARNEQPLFGGTSREVTVVTRKDYDTLTKKATDKLISQAKGELAQNVGGSQILIDDTIAVNVTDKTFQEELDQEAKELHGKITLTVSGYAYDQVQIQTLFTQSLSASAPPGYSLNSDNIQVTLSDIQVKKTGIIQTEADASALAIPQLKPDEIKAALAGKSISAAQEYLKTLSGITEVNFLFSVPYAKSKIPKRIANIQLEIEVKK</sequence>
<organism evidence="3 4">
    <name type="scientific">Candidatus Gottesmanbacteria bacterium RBG_16_43_7</name>
    <dbReference type="NCBI Taxonomy" id="1798373"/>
    <lineage>
        <taxon>Bacteria</taxon>
        <taxon>Candidatus Gottesmaniibacteriota</taxon>
    </lineage>
</organism>
<evidence type="ECO:0000256" key="1">
    <source>
        <dbReference type="SAM" id="MobiDB-lite"/>
    </source>
</evidence>
<protein>
    <recommendedName>
        <fullName evidence="5">Baseplate protein J-like domain-containing protein</fullName>
    </recommendedName>
</protein>
<gene>
    <name evidence="3" type="ORF">A2154_00190</name>
</gene>
<keyword evidence="2" id="KW-0812">Transmembrane</keyword>
<reference evidence="3 4" key="1">
    <citation type="journal article" date="2016" name="Nat. Commun.">
        <title>Thousands of microbial genomes shed light on interconnected biogeochemical processes in an aquifer system.</title>
        <authorList>
            <person name="Anantharaman K."/>
            <person name="Brown C.T."/>
            <person name="Hug L.A."/>
            <person name="Sharon I."/>
            <person name="Castelle C.J."/>
            <person name="Probst A.J."/>
            <person name="Thomas B.C."/>
            <person name="Singh A."/>
            <person name="Wilkins M.J."/>
            <person name="Karaoz U."/>
            <person name="Brodie E.L."/>
            <person name="Williams K.H."/>
            <person name="Hubbard S.S."/>
            <person name="Banfield J.F."/>
        </authorList>
    </citation>
    <scope>NUCLEOTIDE SEQUENCE [LARGE SCALE GENOMIC DNA]</scope>
</reference>
<comment type="caution">
    <text evidence="3">The sequence shown here is derived from an EMBL/GenBank/DDBJ whole genome shotgun (WGS) entry which is preliminary data.</text>
</comment>
<feature type="compositionally biased region" description="Basic and acidic residues" evidence="1">
    <location>
        <begin position="283"/>
        <end position="307"/>
    </location>
</feature>
<dbReference type="STRING" id="1798373.A2154_00190"/>
<dbReference type="AlphaFoldDB" id="A0A1F5Z964"/>
<evidence type="ECO:0008006" key="5">
    <source>
        <dbReference type="Google" id="ProtNLM"/>
    </source>
</evidence>
<dbReference type="Proteomes" id="UP000176854">
    <property type="component" value="Unassembled WGS sequence"/>
</dbReference>
<proteinExistence type="predicted"/>
<keyword evidence="2" id="KW-0472">Membrane</keyword>